<dbReference type="CDD" id="cd06225">
    <property type="entry name" value="HAMP"/>
    <property type="match status" value="1"/>
</dbReference>
<dbReference type="RefSeq" id="WP_050119701.1">
    <property type="nucleotide sequence ID" value="NZ_CAWMAB010000010.1"/>
</dbReference>
<dbReference type="PRINTS" id="PR00344">
    <property type="entry name" value="BCTRLSENSOR"/>
</dbReference>
<reference evidence="17 18" key="1">
    <citation type="submission" date="2015-03" db="EMBL/GenBank/DDBJ databases">
        <authorList>
            <person name="Murphy D."/>
        </authorList>
    </citation>
    <scope>NUCLEOTIDE SEQUENCE [LARGE SCALE GENOMIC DNA]</scope>
    <source>
        <strain evidence="17 18">FCF326</strain>
    </source>
</reference>
<evidence type="ECO:0000256" key="3">
    <source>
        <dbReference type="ARBA" id="ARBA00012438"/>
    </source>
</evidence>
<evidence type="ECO:0000256" key="6">
    <source>
        <dbReference type="ARBA" id="ARBA00022679"/>
    </source>
</evidence>
<dbReference type="Gene3D" id="1.10.8.500">
    <property type="entry name" value="HAMP domain in histidine kinase"/>
    <property type="match status" value="1"/>
</dbReference>
<dbReference type="GO" id="GO:0000155">
    <property type="term" value="F:phosphorelay sensor kinase activity"/>
    <property type="evidence" value="ECO:0007669"/>
    <property type="project" value="InterPro"/>
</dbReference>
<evidence type="ECO:0000313" key="18">
    <source>
        <dbReference type="Proteomes" id="UP000045824"/>
    </source>
</evidence>
<keyword evidence="6 17" id="KW-0808">Transferase</keyword>
<evidence type="ECO:0000256" key="9">
    <source>
        <dbReference type="ARBA" id="ARBA00022777"/>
    </source>
</evidence>
<dbReference type="SMART" id="SM00387">
    <property type="entry name" value="HATPase_c"/>
    <property type="match status" value="1"/>
</dbReference>
<evidence type="ECO:0000256" key="1">
    <source>
        <dbReference type="ARBA" id="ARBA00000085"/>
    </source>
</evidence>
<keyword evidence="12" id="KW-0902">Two-component regulatory system</keyword>
<dbReference type="Proteomes" id="UP000045824">
    <property type="component" value="Unassembled WGS sequence"/>
</dbReference>
<protein>
    <recommendedName>
        <fullName evidence="3">histidine kinase</fullName>
        <ecNumber evidence="3">2.7.13.3</ecNumber>
    </recommendedName>
</protein>
<dbReference type="InterPro" id="IPR036890">
    <property type="entry name" value="HATPase_C_sf"/>
</dbReference>
<accession>A0A0T9LGB2</accession>
<keyword evidence="9 17" id="KW-0418">Kinase</keyword>
<evidence type="ECO:0000256" key="5">
    <source>
        <dbReference type="ARBA" id="ARBA00022553"/>
    </source>
</evidence>
<dbReference type="SMART" id="SM00388">
    <property type="entry name" value="HisKA"/>
    <property type="match status" value="1"/>
</dbReference>
<proteinExistence type="predicted"/>
<dbReference type="SUPFAM" id="SSF55874">
    <property type="entry name" value="ATPase domain of HSP90 chaperone/DNA topoisomerase II/histidine kinase"/>
    <property type="match status" value="1"/>
</dbReference>
<keyword evidence="7 14" id="KW-0812">Transmembrane</keyword>
<evidence type="ECO:0000256" key="2">
    <source>
        <dbReference type="ARBA" id="ARBA00004651"/>
    </source>
</evidence>
<dbReference type="EC" id="2.7.13.3" evidence="3"/>
<dbReference type="InterPro" id="IPR003660">
    <property type="entry name" value="HAMP_dom"/>
</dbReference>
<evidence type="ECO:0000259" key="16">
    <source>
        <dbReference type="PROSITE" id="PS50885"/>
    </source>
</evidence>
<organism evidence="17 18">
    <name type="scientific">Yersinia kristensenii</name>
    <dbReference type="NCBI Taxonomy" id="28152"/>
    <lineage>
        <taxon>Bacteria</taxon>
        <taxon>Pseudomonadati</taxon>
        <taxon>Pseudomonadota</taxon>
        <taxon>Gammaproteobacteria</taxon>
        <taxon>Enterobacterales</taxon>
        <taxon>Yersiniaceae</taxon>
        <taxon>Yersinia</taxon>
    </lineage>
</organism>
<dbReference type="PROSITE" id="PS50885">
    <property type="entry name" value="HAMP"/>
    <property type="match status" value="1"/>
</dbReference>
<dbReference type="AlphaFoldDB" id="A0A0T9LGB2"/>
<evidence type="ECO:0000256" key="10">
    <source>
        <dbReference type="ARBA" id="ARBA00022840"/>
    </source>
</evidence>
<dbReference type="CDD" id="cd00082">
    <property type="entry name" value="HisKA"/>
    <property type="match status" value="1"/>
</dbReference>
<dbReference type="Pfam" id="PF00512">
    <property type="entry name" value="HisKA"/>
    <property type="match status" value="1"/>
</dbReference>
<evidence type="ECO:0000256" key="4">
    <source>
        <dbReference type="ARBA" id="ARBA00022475"/>
    </source>
</evidence>
<dbReference type="Gene3D" id="3.30.565.10">
    <property type="entry name" value="Histidine kinase-like ATPase, C-terminal domain"/>
    <property type="match status" value="1"/>
</dbReference>
<dbReference type="Gene3D" id="1.10.287.130">
    <property type="match status" value="1"/>
</dbReference>
<keyword evidence="10" id="KW-0067">ATP-binding</keyword>
<evidence type="ECO:0000256" key="11">
    <source>
        <dbReference type="ARBA" id="ARBA00022989"/>
    </source>
</evidence>
<dbReference type="PROSITE" id="PS50109">
    <property type="entry name" value="HIS_KIN"/>
    <property type="match status" value="1"/>
</dbReference>
<evidence type="ECO:0000256" key="14">
    <source>
        <dbReference type="SAM" id="Phobius"/>
    </source>
</evidence>
<evidence type="ECO:0000256" key="7">
    <source>
        <dbReference type="ARBA" id="ARBA00022692"/>
    </source>
</evidence>
<dbReference type="SUPFAM" id="SSF158472">
    <property type="entry name" value="HAMP domain-like"/>
    <property type="match status" value="1"/>
</dbReference>
<keyword evidence="5" id="KW-0597">Phosphoprotein</keyword>
<dbReference type="InterPro" id="IPR003594">
    <property type="entry name" value="HATPase_dom"/>
</dbReference>
<dbReference type="Pfam" id="PF00672">
    <property type="entry name" value="HAMP"/>
    <property type="match status" value="1"/>
</dbReference>
<dbReference type="SUPFAM" id="SSF47384">
    <property type="entry name" value="Homodimeric domain of signal transducing histidine kinase"/>
    <property type="match status" value="1"/>
</dbReference>
<name>A0A0T9LGB2_YERKR</name>
<gene>
    <name evidence="17" type="primary">cpxA_1</name>
    <name evidence="17" type="ORF">ERS008491_02607</name>
</gene>
<feature type="domain" description="Histidine kinase" evidence="15">
    <location>
        <begin position="240"/>
        <end position="453"/>
    </location>
</feature>
<keyword evidence="8" id="KW-0547">Nucleotide-binding</keyword>
<evidence type="ECO:0000256" key="12">
    <source>
        <dbReference type="ARBA" id="ARBA00023012"/>
    </source>
</evidence>
<comment type="subcellular location">
    <subcellularLocation>
        <location evidence="2">Cell membrane</location>
        <topology evidence="2">Multi-pass membrane protein</topology>
    </subcellularLocation>
</comment>
<sequence length="456" mass="51389">MRGRLFWKILLGFWLTFILMTQMLWVVFSFYGNRHEPLERDMIRQIAQLQVASAASVLQSGGLPALNAMMANWSKTDKNHFSVLPATEMPQITAESADKALPATGREPEFYSREITAWVKGSDGQNYRISYDIDGLREVNQQGRRADEGRHEILNIPIPMIWMGVLGGLFFSTFLAWNLTRPMRQLRAGFERVAQGDLSVRLLPVMRRRHDELTEVARDFDSMAERLKELVSAREQLLHDVSHELRSPLARLQLAIGLARQNPKNVENSLQRIEHESERLDKMIGELLALSRAENHNIADDDEYFDLHQLVAVVVNDARYEAQVPGVEILLQVAPQVDYTVKGNAELMRRAIDNIVRNALRFSTQGQQVKVALSLVDKSYQIQVSDQGPGVDESKLSSIFDPFVRVQSALSGKGYGLGLAITRKVILAHGGQVEARNGELGGLVITLRVPRWMAAD</sequence>
<dbReference type="GO" id="GO:0005886">
    <property type="term" value="C:plasma membrane"/>
    <property type="evidence" value="ECO:0007669"/>
    <property type="project" value="UniProtKB-SubCell"/>
</dbReference>
<dbReference type="SMART" id="SM00304">
    <property type="entry name" value="HAMP"/>
    <property type="match status" value="1"/>
</dbReference>
<evidence type="ECO:0000256" key="13">
    <source>
        <dbReference type="ARBA" id="ARBA00023136"/>
    </source>
</evidence>
<dbReference type="PANTHER" id="PTHR45528:SF1">
    <property type="entry name" value="SENSOR HISTIDINE KINASE CPXA"/>
    <property type="match status" value="1"/>
</dbReference>
<dbReference type="InterPro" id="IPR050398">
    <property type="entry name" value="HssS/ArlS-like"/>
</dbReference>
<dbReference type="EMBL" id="CPYI01000010">
    <property type="protein sequence ID" value="CNE92266.1"/>
    <property type="molecule type" value="Genomic_DNA"/>
</dbReference>
<dbReference type="Pfam" id="PF02518">
    <property type="entry name" value="HATPase_c"/>
    <property type="match status" value="1"/>
</dbReference>
<comment type="catalytic activity">
    <reaction evidence="1">
        <text>ATP + protein L-histidine = ADP + protein N-phospho-L-histidine.</text>
        <dbReference type="EC" id="2.7.13.3"/>
    </reaction>
</comment>
<dbReference type="InterPro" id="IPR003661">
    <property type="entry name" value="HisK_dim/P_dom"/>
</dbReference>
<dbReference type="InterPro" id="IPR005467">
    <property type="entry name" value="His_kinase_dom"/>
</dbReference>
<evidence type="ECO:0000259" key="15">
    <source>
        <dbReference type="PROSITE" id="PS50109"/>
    </source>
</evidence>
<keyword evidence="11 14" id="KW-1133">Transmembrane helix</keyword>
<keyword evidence="13 14" id="KW-0472">Membrane</keyword>
<evidence type="ECO:0000313" key="17">
    <source>
        <dbReference type="EMBL" id="CNE92266.1"/>
    </source>
</evidence>
<feature type="domain" description="HAMP" evidence="16">
    <location>
        <begin position="177"/>
        <end position="232"/>
    </location>
</feature>
<evidence type="ECO:0000256" key="8">
    <source>
        <dbReference type="ARBA" id="ARBA00022741"/>
    </source>
</evidence>
<dbReference type="InterPro" id="IPR036097">
    <property type="entry name" value="HisK_dim/P_sf"/>
</dbReference>
<feature type="transmembrane region" description="Helical" evidence="14">
    <location>
        <begin position="153"/>
        <end position="177"/>
    </location>
</feature>
<dbReference type="InterPro" id="IPR004358">
    <property type="entry name" value="Sig_transdc_His_kin-like_C"/>
</dbReference>
<dbReference type="PANTHER" id="PTHR45528">
    <property type="entry name" value="SENSOR HISTIDINE KINASE CPXA"/>
    <property type="match status" value="1"/>
</dbReference>
<keyword evidence="4" id="KW-1003">Cell membrane</keyword>
<dbReference type="GO" id="GO:0005524">
    <property type="term" value="F:ATP binding"/>
    <property type="evidence" value="ECO:0007669"/>
    <property type="project" value="UniProtKB-KW"/>
</dbReference>
<feature type="transmembrane region" description="Helical" evidence="14">
    <location>
        <begin position="6"/>
        <end position="32"/>
    </location>
</feature>